<gene>
    <name evidence="1" type="ORF">F511_21857</name>
</gene>
<accession>A0A2Z7CT75</accession>
<evidence type="ECO:0000313" key="2">
    <source>
        <dbReference type="Proteomes" id="UP000250235"/>
    </source>
</evidence>
<evidence type="ECO:0000313" key="1">
    <source>
        <dbReference type="EMBL" id="KZV50003.1"/>
    </source>
</evidence>
<name>A0A2Z7CT75_9LAMI</name>
<dbReference type="AlphaFoldDB" id="A0A2Z7CT75"/>
<sequence>MLSFFTLKNIEDAVIEDEQQYRAPHLPAGLVVSRYERVGSYHALMSFGNNRLSDLVYALDSKVSQLVVEMTQPVVSREIKITKHGLNRSELNMTKACMQQINVQNRTYTTMQSIHSSKHNHPCSIKAIKQAHIRTSSLLSYNYHKTVPSNTDLTPAKPNTDTSSRTVAQKLRIGSYELNQICPTLLTQQKALNKAQDRILTLTQQAYLKGRSKATLMLTDYQREMSRNLINLDTRFQKLYQTKRLSVRSPRYHSYFNRSCLPSAIGEDKVR</sequence>
<dbReference type="Proteomes" id="UP000250235">
    <property type="component" value="Unassembled WGS sequence"/>
</dbReference>
<proteinExistence type="predicted"/>
<keyword evidence="2" id="KW-1185">Reference proteome</keyword>
<reference evidence="1 2" key="1">
    <citation type="journal article" date="2015" name="Proc. Natl. Acad. Sci. U.S.A.">
        <title>The resurrection genome of Boea hygrometrica: A blueprint for survival of dehydration.</title>
        <authorList>
            <person name="Xiao L."/>
            <person name="Yang G."/>
            <person name="Zhang L."/>
            <person name="Yang X."/>
            <person name="Zhao S."/>
            <person name="Ji Z."/>
            <person name="Zhou Q."/>
            <person name="Hu M."/>
            <person name="Wang Y."/>
            <person name="Chen M."/>
            <person name="Xu Y."/>
            <person name="Jin H."/>
            <person name="Xiao X."/>
            <person name="Hu G."/>
            <person name="Bao F."/>
            <person name="Hu Y."/>
            <person name="Wan P."/>
            <person name="Li L."/>
            <person name="Deng X."/>
            <person name="Kuang T."/>
            <person name="Xiang C."/>
            <person name="Zhu J.K."/>
            <person name="Oliver M.J."/>
            <person name="He Y."/>
        </authorList>
    </citation>
    <scope>NUCLEOTIDE SEQUENCE [LARGE SCALE GENOMIC DNA]</scope>
    <source>
        <strain evidence="2">cv. XS01</strain>
    </source>
</reference>
<dbReference type="EMBL" id="KQ992579">
    <property type="protein sequence ID" value="KZV50003.1"/>
    <property type="molecule type" value="Genomic_DNA"/>
</dbReference>
<protein>
    <submittedName>
        <fullName evidence="1">Uncharacterized protein</fullName>
    </submittedName>
</protein>
<organism evidence="1 2">
    <name type="scientific">Dorcoceras hygrometricum</name>
    <dbReference type="NCBI Taxonomy" id="472368"/>
    <lineage>
        <taxon>Eukaryota</taxon>
        <taxon>Viridiplantae</taxon>
        <taxon>Streptophyta</taxon>
        <taxon>Embryophyta</taxon>
        <taxon>Tracheophyta</taxon>
        <taxon>Spermatophyta</taxon>
        <taxon>Magnoliopsida</taxon>
        <taxon>eudicotyledons</taxon>
        <taxon>Gunneridae</taxon>
        <taxon>Pentapetalae</taxon>
        <taxon>asterids</taxon>
        <taxon>lamiids</taxon>
        <taxon>Lamiales</taxon>
        <taxon>Gesneriaceae</taxon>
        <taxon>Didymocarpoideae</taxon>
        <taxon>Trichosporeae</taxon>
        <taxon>Loxocarpinae</taxon>
        <taxon>Dorcoceras</taxon>
    </lineage>
</organism>